<evidence type="ECO:0000313" key="1">
    <source>
        <dbReference type="EMBL" id="WAW09285.1"/>
    </source>
</evidence>
<dbReference type="AlphaFoldDB" id="A0A9E9P2J4"/>
<gene>
    <name evidence="1" type="ORF">NB640_08410</name>
</gene>
<evidence type="ECO:0000313" key="2">
    <source>
        <dbReference type="Proteomes" id="UP001156215"/>
    </source>
</evidence>
<name>A0A9E9P2J4_9BURK</name>
<dbReference type="KEGG" id="ovb:NB640_08410"/>
<accession>A0A9E9P2J4</accession>
<dbReference type="EMBL" id="CP098242">
    <property type="protein sequence ID" value="WAW09285.1"/>
    <property type="molecule type" value="Genomic_DNA"/>
</dbReference>
<keyword evidence="2" id="KW-1185">Reference proteome</keyword>
<dbReference type="Proteomes" id="UP001156215">
    <property type="component" value="Chromosome"/>
</dbReference>
<sequence>MITDKKRPAKAATEAGQKITLSSNYNPLPALFKRFIVMLAAREIISKDRAVWLLFQWRLTHD</sequence>
<organism evidence="1 2">
    <name type="scientific">Oxalobacter vibrioformis</name>
    <dbReference type="NCBI Taxonomy" id="933080"/>
    <lineage>
        <taxon>Bacteria</taxon>
        <taxon>Pseudomonadati</taxon>
        <taxon>Pseudomonadota</taxon>
        <taxon>Betaproteobacteria</taxon>
        <taxon>Burkholderiales</taxon>
        <taxon>Oxalobacteraceae</taxon>
        <taxon>Oxalobacter</taxon>
    </lineage>
</organism>
<protein>
    <submittedName>
        <fullName evidence="1">Uncharacterized protein</fullName>
    </submittedName>
</protein>
<reference evidence="1" key="1">
    <citation type="journal article" date="2022" name="Front. Microbiol.">
        <title>New perspectives on an old grouping: The genomic and phenotypic variability of Oxalobacter formigenes and the implications for calcium oxalate stone prevention.</title>
        <authorList>
            <person name="Chmiel J.A."/>
            <person name="Carr C."/>
            <person name="Stuivenberg G.A."/>
            <person name="Venema R."/>
            <person name="Chanyi R.M."/>
            <person name="Al K.F."/>
            <person name="Giguere D."/>
            <person name="Say H."/>
            <person name="Akouris P.P."/>
            <person name="Dominguez Romero S.A."/>
            <person name="Kwong A."/>
            <person name="Tai V."/>
            <person name="Koval S.F."/>
            <person name="Razvi H."/>
            <person name="Bjazevic J."/>
            <person name="Burton J.P."/>
        </authorList>
    </citation>
    <scope>NUCLEOTIDE SEQUENCE</scope>
    <source>
        <strain evidence="1">WoOx3</strain>
    </source>
</reference>
<dbReference type="RefSeq" id="WP_269308282.1">
    <property type="nucleotide sequence ID" value="NZ_CP098242.1"/>
</dbReference>
<proteinExistence type="predicted"/>